<dbReference type="Proteomes" id="UP000244338">
    <property type="component" value="Unassembled WGS sequence"/>
</dbReference>
<dbReference type="EMBL" id="PEBX01000002">
    <property type="protein sequence ID" value="PTQ57820.1"/>
    <property type="molecule type" value="Genomic_DNA"/>
</dbReference>
<sequence>MLLYGSFALFLLFLFWGGAIVATLNAAWGEGGSLEKALRASGFLAWTYSSDAISPGTQGEREVDHTELAVHATRWTRHDSRFGFSIALPEGWVFQDLMGEEKNGIEVDWTAFAHDPKGRVTLLVQRLKTDDLKGWVDQGVLLSPGIEAVQFEPYAQGKDKGYRLRYRQRDPEGHDSDARELYLELNKHTYVRLAMFAPAGELQETLFEEIVSRFQLLKL</sequence>
<reference evidence="2" key="1">
    <citation type="journal article" date="2018" name="Sci. Rep.">
        <title>Lignite coal burning seam in the remote Altai Mountains harbors a hydrogen-driven thermophilic microbial community.</title>
        <authorList>
            <person name="Kadnikov V.V."/>
            <person name="Mardanov A.V."/>
            <person name="Ivasenko D.A."/>
            <person name="Antsiferov D.V."/>
            <person name="Beletsky A.V."/>
            <person name="Karnachuk O.V."/>
            <person name="Ravin N.V."/>
        </authorList>
    </citation>
    <scope>NUCLEOTIDE SEQUENCE [LARGE SCALE GENOMIC DNA]</scope>
</reference>
<evidence type="ECO:0000313" key="2">
    <source>
        <dbReference type="Proteomes" id="UP000244338"/>
    </source>
</evidence>
<comment type="caution">
    <text evidence="1">The sequence shown here is derived from an EMBL/GenBank/DDBJ whole genome shotgun (WGS) entry which is preliminary data.</text>
</comment>
<dbReference type="AlphaFoldDB" id="A0A2R6Y568"/>
<protein>
    <submittedName>
        <fullName evidence="1">Uncharacterized protein</fullName>
    </submittedName>
</protein>
<proteinExistence type="predicted"/>
<name>A0A2R6Y568_9BACL</name>
<gene>
    <name evidence="1" type="ORF">BSOLF_0682</name>
</gene>
<evidence type="ECO:0000313" key="1">
    <source>
        <dbReference type="EMBL" id="PTQ57820.1"/>
    </source>
</evidence>
<organism evidence="1 2">
    <name type="scientific">Candidatus Carbonibacillus altaicus</name>
    <dbReference type="NCBI Taxonomy" id="2163959"/>
    <lineage>
        <taxon>Bacteria</taxon>
        <taxon>Bacillati</taxon>
        <taxon>Bacillota</taxon>
        <taxon>Bacilli</taxon>
        <taxon>Bacillales</taxon>
        <taxon>Candidatus Carbonibacillus</taxon>
    </lineage>
</organism>
<accession>A0A2R6Y568</accession>